<feature type="chain" id="PRO_5027086276" evidence="2">
    <location>
        <begin position="20"/>
        <end position="258"/>
    </location>
</feature>
<sequence>MNTLAIVVVLAVIVTLATARGYDTYNRNQRSWDLQGSRGLNNGWNSRHLTGSWNSGHLTGGLNGGGRRYRRAATGYGSFDPYRSSHLDSGLGRLNRWGINSGRRSNLGWRSNSRWNQQGNIQSKLFSRLQLFESKMNTLVIVIVLAVMVTLATARGYDTYNRNQRSWDLQGSRGLNNGWNSGHLTGRWNSGHLIGGLNGGGRRYKRATTGYGSFDPYRSSHLDSELGRLNRWGINSGRRSNLGWRSNSRWNQQGMFQI</sequence>
<dbReference type="AlphaFoldDB" id="A0A6J8DKX9"/>
<feature type="signal peptide" evidence="2">
    <location>
        <begin position="1"/>
        <end position="19"/>
    </location>
</feature>
<evidence type="ECO:0000313" key="3">
    <source>
        <dbReference type="EMBL" id="CAC5408796.1"/>
    </source>
</evidence>
<accession>A0A6J8DKX9</accession>
<keyword evidence="1" id="KW-0472">Membrane</keyword>
<feature type="transmembrane region" description="Helical" evidence="1">
    <location>
        <begin position="136"/>
        <end position="157"/>
    </location>
</feature>
<keyword evidence="2" id="KW-0732">Signal</keyword>
<keyword evidence="1" id="KW-0812">Transmembrane</keyword>
<keyword evidence="1" id="KW-1133">Transmembrane helix</keyword>
<gene>
    <name evidence="3" type="ORF">MCOR_42162</name>
</gene>
<name>A0A6J8DKX9_MYTCO</name>
<protein>
    <submittedName>
        <fullName evidence="3">Uncharacterized protein</fullName>
    </submittedName>
</protein>
<evidence type="ECO:0000313" key="4">
    <source>
        <dbReference type="Proteomes" id="UP000507470"/>
    </source>
</evidence>
<organism evidence="3 4">
    <name type="scientific">Mytilus coruscus</name>
    <name type="common">Sea mussel</name>
    <dbReference type="NCBI Taxonomy" id="42192"/>
    <lineage>
        <taxon>Eukaryota</taxon>
        <taxon>Metazoa</taxon>
        <taxon>Spiralia</taxon>
        <taxon>Lophotrochozoa</taxon>
        <taxon>Mollusca</taxon>
        <taxon>Bivalvia</taxon>
        <taxon>Autobranchia</taxon>
        <taxon>Pteriomorphia</taxon>
        <taxon>Mytilida</taxon>
        <taxon>Mytiloidea</taxon>
        <taxon>Mytilidae</taxon>
        <taxon>Mytilinae</taxon>
        <taxon>Mytilus</taxon>
    </lineage>
</organism>
<dbReference type="OrthoDB" id="6196012at2759"/>
<dbReference type="Proteomes" id="UP000507470">
    <property type="component" value="Unassembled WGS sequence"/>
</dbReference>
<keyword evidence="4" id="KW-1185">Reference proteome</keyword>
<evidence type="ECO:0000256" key="1">
    <source>
        <dbReference type="SAM" id="Phobius"/>
    </source>
</evidence>
<evidence type="ECO:0000256" key="2">
    <source>
        <dbReference type="SAM" id="SignalP"/>
    </source>
</evidence>
<dbReference type="EMBL" id="CACVKT020007607">
    <property type="protein sequence ID" value="CAC5408796.1"/>
    <property type="molecule type" value="Genomic_DNA"/>
</dbReference>
<reference evidence="3 4" key="1">
    <citation type="submission" date="2020-06" db="EMBL/GenBank/DDBJ databases">
        <authorList>
            <person name="Li R."/>
            <person name="Bekaert M."/>
        </authorList>
    </citation>
    <scope>NUCLEOTIDE SEQUENCE [LARGE SCALE GENOMIC DNA]</scope>
    <source>
        <strain evidence="4">wild</strain>
    </source>
</reference>
<proteinExistence type="predicted"/>